<proteinExistence type="predicted"/>
<dbReference type="EMBL" id="CP043046">
    <property type="protein sequence ID" value="QEI07097.1"/>
    <property type="molecule type" value="Genomic_DNA"/>
</dbReference>
<dbReference type="OrthoDB" id="5516213at2"/>
<evidence type="ECO:0000313" key="2">
    <source>
        <dbReference type="Proteomes" id="UP000325161"/>
    </source>
</evidence>
<protein>
    <submittedName>
        <fullName evidence="1">Uncharacterized protein</fullName>
    </submittedName>
</protein>
<dbReference type="AlphaFoldDB" id="A0A5C0B3F4"/>
<dbReference type="KEGG" id="pacr:FXN63_15560"/>
<reference evidence="1 2" key="1">
    <citation type="submission" date="2019-08" db="EMBL/GenBank/DDBJ databases">
        <title>Amphibian skin-associated Pigmentiphaga: genome sequence and occurrence across geography and hosts.</title>
        <authorList>
            <person name="Bletz M.C."/>
            <person name="Bunk B."/>
            <person name="Sproeer C."/>
            <person name="Biwer P."/>
            <person name="Reiter S."/>
            <person name="Rabemananjara F.C.E."/>
            <person name="Schulz S."/>
            <person name="Overmann J."/>
            <person name="Vences M."/>
        </authorList>
    </citation>
    <scope>NUCLEOTIDE SEQUENCE [LARGE SCALE GENOMIC DNA]</scope>
    <source>
        <strain evidence="1 2">Mada1488</strain>
    </source>
</reference>
<gene>
    <name evidence="1" type="ORF">FXN63_15560</name>
</gene>
<sequence>MSKHSPAATIESGSLIRGDFALLNTSIDSLPQSDVDFSRVSAYEYTDAEVPWAYRDYDYVVASVGYWPATGLRCVLSREGEGRLYGPGGKPDHTFQIPGAGVFNDTAIGLGYVNRIRAIGDHLYVCGQSRQVWRFEIDGKHVASGKWHDVAGDMRQAPMPALDVDLEGDELDRWLDEHDAIDLVDINGPAEDDIYVVGDEAWHWNGNAWHQLALPAEAPLHAIEVVSHEVIYLVGQNGTVLTGNARDGFVDLSRPEDHQDFTGAACFEGNLFLAALEGLYHYDANTTRIVPIATGLTPELQDAHQLEAKDGILWSFGFKDLAWFDGKRWTRVDHPDNPPIK</sequence>
<name>A0A5C0B3F4_9BURK</name>
<keyword evidence="2" id="KW-1185">Reference proteome</keyword>
<dbReference type="Proteomes" id="UP000325161">
    <property type="component" value="Chromosome"/>
</dbReference>
<evidence type="ECO:0000313" key="1">
    <source>
        <dbReference type="EMBL" id="QEI07097.1"/>
    </source>
</evidence>
<accession>A0A5C0B3F4</accession>
<dbReference type="RefSeq" id="WP_148816144.1">
    <property type="nucleotide sequence ID" value="NZ_CP043046.1"/>
</dbReference>
<organism evidence="1 2">
    <name type="scientific">Pigmentiphaga aceris</name>
    <dbReference type="NCBI Taxonomy" id="1940612"/>
    <lineage>
        <taxon>Bacteria</taxon>
        <taxon>Pseudomonadati</taxon>
        <taxon>Pseudomonadota</taxon>
        <taxon>Betaproteobacteria</taxon>
        <taxon>Burkholderiales</taxon>
        <taxon>Alcaligenaceae</taxon>
        <taxon>Pigmentiphaga</taxon>
    </lineage>
</organism>